<dbReference type="OrthoDB" id="597477at2"/>
<reference evidence="3 4" key="1">
    <citation type="submission" date="2019-03" db="EMBL/GenBank/DDBJ databases">
        <title>Genomic Encyclopedia of Type Strains, Phase III (KMG-III): the genomes of soil and plant-associated and newly described type strains.</title>
        <authorList>
            <person name="Whitman W."/>
        </authorList>
    </citation>
    <scope>NUCLEOTIDE SEQUENCE [LARGE SCALE GENOMIC DNA]</scope>
    <source>
        <strain evidence="3 4">CECT 8283</strain>
    </source>
</reference>
<dbReference type="FunFam" id="3.40.50.720:FF:000084">
    <property type="entry name" value="Short-chain dehydrogenase reductase"/>
    <property type="match status" value="1"/>
</dbReference>
<dbReference type="CDD" id="cd05233">
    <property type="entry name" value="SDR_c"/>
    <property type="match status" value="1"/>
</dbReference>
<dbReference type="InterPro" id="IPR020904">
    <property type="entry name" value="Sc_DH/Rdtase_CS"/>
</dbReference>
<dbReference type="PRINTS" id="PR00080">
    <property type="entry name" value="SDRFAMILY"/>
</dbReference>
<dbReference type="Pfam" id="PF13561">
    <property type="entry name" value="adh_short_C2"/>
    <property type="match status" value="1"/>
</dbReference>
<keyword evidence="2" id="KW-0560">Oxidoreductase</keyword>
<comment type="similarity">
    <text evidence="1">Belongs to the short-chain dehydrogenases/reductases (SDR) family.</text>
</comment>
<gene>
    <name evidence="3" type="ORF">DFQ07_2183</name>
</gene>
<name>A0A4R6TFB4_9FLAO</name>
<accession>A0A4R6TFB4</accession>
<dbReference type="PANTHER" id="PTHR43477:SF1">
    <property type="entry name" value="DIHYDROANTICAPSIN 7-DEHYDROGENASE"/>
    <property type="match status" value="1"/>
</dbReference>
<dbReference type="InterPro" id="IPR002347">
    <property type="entry name" value="SDR_fam"/>
</dbReference>
<dbReference type="RefSeq" id="WP_133536619.1">
    <property type="nucleotide sequence ID" value="NZ_SNYH01000004.1"/>
</dbReference>
<dbReference type="PANTHER" id="PTHR43477">
    <property type="entry name" value="DIHYDROANTICAPSIN 7-DEHYDROGENASE"/>
    <property type="match status" value="1"/>
</dbReference>
<dbReference type="InterPro" id="IPR036291">
    <property type="entry name" value="NAD(P)-bd_dom_sf"/>
</dbReference>
<protein>
    <submittedName>
        <fullName evidence="3">NAD(P)-dependent dehydrogenase (Short-subunit alcohol dehydrogenase family)</fullName>
    </submittedName>
</protein>
<organism evidence="3 4">
    <name type="scientific">Tenacibaculum caenipelagi</name>
    <dbReference type="NCBI Taxonomy" id="1325435"/>
    <lineage>
        <taxon>Bacteria</taxon>
        <taxon>Pseudomonadati</taxon>
        <taxon>Bacteroidota</taxon>
        <taxon>Flavobacteriia</taxon>
        <taxon>Flavobacteriales</taxon>
        <taxon>Flavobacteriaceae</taxon>
        <taxon>Tenacibaculum</taxon>
    </lineage>
</organism>
<dbReference type="GO" id="GO:0016491">
    <property type="term" value="F:oxidoreductase activity"/>
    <property type="evidence" value="ECO:0007669"/>
    <property type="project" value="UniProtKB-KW"/>
</dbReference>
<evidence type="ECO:0000256" key="2">
    <source>
        <dbReference type="ARBA" id="ARBA00023002"/>
    </source>
</evidence>
<evidence type="ECO:0000313" key="3">
    <source>
        <dbReference type="EMBL" id="TDQ25752.1"/>
    </source>
</evidence>
<keyword evidence="4" id="KW-1185">Reference proteome</keyword>
<comment type="caution">
    <text evidence="3">The sequence shown here is derived from an EMBL/GenBank/DDBJ whole genome shotgun (WGS) entry which is preliminary data.</text>
</comment>
<proteinExistence type="inferred from homology"/>
<dbReference type="AlphaFoldDB" id="A0A4R6TFB4"/>
<evidence type="ECO:0000313" key="4">
    <source>
        <dbReference type="Proteomes" id="UP000295390"/>
    </source>
</evidence>
<dbReference type="InterPro" id="IPR051122">
    <property type="entry name" value="SDR_DHRS6-like"/>
</dbReference>
<dbReference type="PRINTS" id="PR00081">
    <property type="entry name" value="GDHRDH"/>
</dbReference>
<dbReference type="PROSITE" id="PS00061">
    <property type="entry name" value="ADH_SHORT"/>
    <property type="match status" value="1"/>
</dbReference>
<dbReference type="Gene3D" id="3.40.50.720">
    <property type="entry name" value="NAD(P)-binding Rossmann-like Domain"/>
    <property type="match status" value="1"/>
</dbReference>
<sequence>MSKTVIITGGTAGIGKATALKFAENGYNIVTTSRSNEKAKKFLDEFKQAGYEATVYNVDVTKEEQVEKLISDTVEKYGSVDVLVNNSAIAGEPKIFAQTSKNNMRNMVETNVMGLYYGMRYGILQMLKQEKKGNIVNLASIAGLNGVEYAGEYGATKHAVVGMTKGAAVEYATSGIRINAVAPGAILTDILNDVIASGQLTKEGLGNIHPMKRPGTVEDIANGIFFLASDECPFMTGTILNIDGGYNAK</sequence>
<dbReference type="SUPFAM" id="SSF51735">
    <property type="entry name" value="NAD(P)-binding Rossmann-fold domains"/>
    <property type="match status" value="1"/>
</dbReference>
<dbReference type="EMBL" id="SNYH01000004">
    <property type="protein sequence ID" value="TDQ25752.1"/>
    <property type="molecule type" value="Genomic_DNA"/>
</dbReference>
<dbReference type="Proteomes" id="UP000295390">
    <property type="component" value="Unassembled WGS sequence"/>
</dbReference>
<evidence type="ECO:0000256" key="1">
    <source>
        <dbReference type="ARBA" id="ARBA00006484"/>
    </source>
</evidence>